<keyword evidence="3" id="KW-1185">Reference proteome</keyword>
<dbReference type="SUPFAM" id="SSF52087">
    <property type="entry name" value="CRAL/TRIO domain"/>
    <property type="match status" value="1"/>
</dbReference>
<dbReference type="Pfam" id="PF00650">
    <property type="entry name" value="CRAL_TRIO"/>
    <property type="match status" value="1"/>
</dbReference>
<protein>
    <recommendedName>
        <fullName evidence="1">CRAL-TRIO domain-containing protein</fullName>
    </recommendedName>
</protein>
<feature type="domain" description="CRAL-TRIO" evidence="1">
    <location>
        <begin position="78"/>
        <end position="239"/>
    </location>
</feature>
<evidence type="ECO:0000313" key="3">
    <source>
        <dbReference type="Proteomes" id="UP001652700"/>
    </source>
</evidence>
<accession>A0ABM5KPW3</accession>
<dbReference type="EnsemblMetazoa" id="XM_050656264.1">
    <property type="protein sequence ID" value="XP_050512221.1"/>
    <property type="gene ID" value="LOC114327842"/>
</dbReference>
<dbReference type="PANTHER" id="PTHR10174">
    <property type="entry name" value="ALPHA-TOCOPHEROL TRANSFER PROTEIN-RELATED"/>
    <property type="match status" value="1"/>
</dbReference>
<name>A0ABM5KPW3_DIAVI</name>
<dbReference type="InterPro" id="IPR036865">
    <property type="entry name" value="CRAL-TRIO_dom_sf"/>
</dbReference>
<evidence type="ECO:0000313" key="2">
    <source>
        <dbReference type="EnsemblMetazoa" id="XP_050512221.1"/>
    </source>
</evidence>
<dbReference type="CDD" id="cd00170">
    <property type="entry name" value="SEC14"/>
    <property type="match status" value="1"/>
</dbReference>
<sequence>MSVCDKNVNVDACTEIVRKKIKDVKHLKNINTDDIYIQRFLYSTGCLDTEEAFQRMLLYHETIVKIPDYYPKLGPKDIKDVLDMNFSVVLDDCDKEGRPIYYEKMGRLDPARLTSMDVIAAEEIWFEYILSRHPEKAGKGLCMLVDVSGYSWKLFKWLTPSALSNGRRKIDAIPFKEIQVHIVNHSLMVDVALKLAWPFVPEERKKTVHCYFNNYETLFEHIDKSVLPAEYGGENEVNFTKLTQKLYDRNEEISRNFQLYKNVIKL</sequence>
<reference evidence="2" key="1">
    <citation type="submission" date="2025-05" db="UniProtKB">
        <authorList>
            <consortium name="EnsemblMetazoa"/>
        </authorList>
    </citation>
    <scope>IDENTIFICATION</scope>
</reference>
<dbReference type="InterPro" id="IPR001251">
    <property type="entry name" value="CRAL-TRIO_dom"/>
</dbReference>
<dbReference type="GeneID" id="114327842"/>
<dbReference type="PROSITE" id="PS50191">
    <property type="entry name" value="CRAL_TRIO"/>
    <property type="match status" value="1"/>
</dbReference>
<dbReference type="RefSeq" id="XP_050512221.1">
    <property type="nucleotide sequence ID" value="XM_050656264.1"/>
</dbReference>
<evidence type="ECO:0000259" key="1">
    <source>
        <dbReference type="PROSITE" id="PS50191"/>
    </source>
</evidence>
<dbReference type="SMART" id="SM00516">
    <property type="entry name" value="SEC14"/>
    <property type="match status" value="1"/>
</dbReference>
<dbReference type="PANTHER" id="PTHR10174:SF226">
    <property type="entry name" value="CLAVESIN-1-LIKE PROTEIN"/>
    <property type="match status" value="1"/>
</dbReference>
<organism evidence="2 3">
    <name type="scientific">Diabrotica virgifera virgifera</name>
    <name type="common">western corn rootworm</name>
    <dbReference type="NCBI Taxonomy" id="50390"/>
    <lineage>
        <taxon>Eukaryota</taxon>
        <taxon>Metazoa</taxon>
        <taxon>Ecdysozoa</taxon>
        <taxon>Arthropoda</taxon>
        <taxon>Hexapoda</taxon>
        <taxon>Insecta</taxon>
        <taxon>Pterygota</taxon>
        <taxon>Neoptera</taxon>
        <taxon>Endopterygota</taxon>
        <taxon>Coleoptera</taxon>
        <taxon>Polyphaga</taxon>
        <taxon>Cucujiformia</taxon>
        <taxon>Chrysomeloidea</taxon>
        <taxon>Chrysomelidae</taxon>
        <taxon>Galerucinae</taxon>
        <taxon>Diabroticina</taxon>
        <taxon>Diabroticites</taxon>
        <taxon>Diabrotica</taxon>
    </lineage>
</organism>
<proteinExistence type="predicted"/>
<dbReference type="Gene3D" id="3.40.525.10">
    <property type="entry name" value="CRAL-TRIO lipid binding domain"/>
    <property type="match status" value="1"/>
</dbReference>
<dbReference type="Proteomes" id="UP001652700">
    <property type="component" value="Unplaced"/>
</dbReference>